<evidence type="ECO:0000313" key="2">
    <source>
        <dbReference type="Proteomes" id="UP000591131"/>
    </source>
</evidence>
<evidence type="ECO:0000313" key="1">
    <source>
        <dbReference type="EMBL" id="KAF4648227.1"/>
    </source>
</evidence>
<gene>
    <name evidence="1" type="ORF">FOL47_003575</name>
</gene>
<reference evidence="1 2" key="1">
    <citation type="submission" date="2020-04" db="EMBL/GenBank/DDBJ databases">
        <title>Perkinsus chesapeaki whole genome sequence.</title>
        <authorList>
            <person name="Bogema D.R."/>
        </authorList>
    </citation>
    <scope>NUCLEOTIDE SEQUENCE [LARGE SCALE GENOMIC DNA]</scope>
    <source>
        <strain evidence="1">ATCC PRA-425</strain>
    </source>
</reference>
<dbReference type="AlphaFoldDB" id="A0A7J6KME7"/>
<proteinExistence type="predicted"/>
<dbReference type="Proteomes" id="UP000591131">
    <property type="component" value="Unassembled WGS sequence"/>
</dbReference>
<protein>
    <submittedName>
        <fullName evidence="1">Uncharacterized protein</fullName>
    </submittedName>
</protein>
<dbReference type="EMBL" id="JAAPAO010002109">
    <property type="protein sequence ID" value="KAF4648227.1"/>
    <property type="molecule type" value="Genomic_DNA"/>
</dbReference>
<organism evidence="1 2">
    <name type="scientific">Perkinsus chesapeaki</name>
    <name type="common">Clam parasite</name>
    <name type="synonym">Perkinsus andrewsi</name>
    <dbReference type="NCBI Taxonomy" id="330153"/>
    <lineage>
        <taxon>Eukaryota</taxon>
        <taxon>Sar</taxon>
        <taxon>Alveolata</taxon>
        <taxon>Perkinsozoa</taxon>
        <taxon>Perkinsea</taxon>
        <taxon>Perkinsida</taxon>
        <taxon>Perkinsidae</taxon>
        <taxon>Perkinsus</taxon>
    </lineage>
</organism>
<keyword evidence="2" id="KW-1185">Reference proteome</keyword>
<feature type="non-terminal residue" evidence="1">
    <location>
        <position position="361"/>
    </location>
</feature>
<name>A0A7J6KME7_PERCH</name>
<comment type="caution">
    <text evidence="1">The sequence shown here is derived from an EMBL/GenBank/DDBJ whole genome shotgun (WGS) entry which is preliminary data.</text>
</comment>
<sequence length="361" mass="39453">MGDGVKGANSSTAGFSEANDVKFLTSKAGKPYCLMSFSDKNRAVTCVTEYFNDKARFGVVKEFDVNYKRNLVMVFVSQKTVEGAEFTIPTDDGCSTAYPDLRDLIPDPHSDVVDVAAETTTLGSEVALLLRLYQGPHSLLVRGIVDSGATCSYFIAPSNFKLPFAIQDLSAPPKVQLADGSIVSISKSVSLRFEIRDLNSNDWFFNKDHDFRFLQINTTASDDSNSRSFPYCLLGRDLISALGLVCHGTDSAYISERLVHDSSNPVPLSPALPTADAIEVIIDCDTAYVTTDSSASDDPLLIRIPADVEFSLLQALDGYKTRIRKLTDNDSRDCPSQQYVAELSLPPPQLQRVPTRDYAAA</sequence>
<accession>A0A7J6KME7</accession>